<dbReference type="SUPFAM" id="SSF52518">
    <property type="entry name" value="Thiamin diphosphate-binding fold (THDP-binding)"/>
    <property type="match status" value="1"/>
</dbReference>
<dbReference type="NCBIfam" id="TIGR03710">
    <property type="entry name" value="OAFO_sf"/>
    <property type="match status" value="1"/>
</dbReference>
<dbReference type="InterPro" id="IPR029061">
    <property type="entry name" value="THDP-binding"/>
</dbReference>
<accession>A0ABW1IBK8</accession>
<dbReference type="PANTHER" id="PTHR32154">
    <property type="entry name" value="PYRUVATE-FLAVODOXIN OXIDOREDUCTASE-RELATED"/>
    <property type="match status" value="1"/>
</dbReference>
<dbReference type="Gene3D" id="3.40.920.10">
    <property type="entry name" value="Pyruvate-ferredoxin oxidoreductase, PFOR, domain III"/>
    <property type="match status" value="1"/>
</dbReference>
<comment type="caution">
    <text evidence="5">The sequence shown here is derived from an EMBL/GenBank/DDBJ whole genome shotgun (WGS) entry which is preliminary data.</text>
</comment>
<feature type="domain" description="Pyruvate/ketoisovalerate oxidoreductase catalytic" evidence="3">
    <location>
        <begin position="32"/>
        <end position="220"/>
    </location>
</feature>
<keyword evidence="6" id="KW-1185">Reference proteome</keyword>
<evidence type="ECO:0000313" key="6">
    <source>
        <dbReference type="Proteomes" id="UP001596119"/>
    </source>
</evidence>
<dbReference type="InterPro" id="IPR002880">
    <property type="entry name" value="Pyrv_Fd/Flavodoxin_OxRdtase_N"/>
</dbReference>
<dbReference type="SUPFAM" id="SSF52922">
    <property type="entry name" value="TK C-terminal domain-like"/>
    <property type="match status" value="1"/>
</dbReference>
<dbReference type="RefSeq" id="WP_379567499.1">
    <property type="nucleotide sequence ID" value="NZ_JBHSQK010000046.1"/>
</dbReference>
<dbReference type="Gene3D" id="3.40.50.970">
    <property type="match status" value="1"/>
</dbReference>
<dbReference type="CDD" id="cd07034">
    <property type="entry name" value="TPP_PYR_PFOR_IOR-alpha_like"/>
    <property type="match status" value="1"/>
</dbReference>
<dbReference type="PANTHER" id="PTHR32154:SF20">
    <property type="entry name" value="2-OXOGLUTARATE OXIDOREDUCTASE SUBUNIT KORA"/>
    <property type="match status" value="1"/>
</dbReference>
<dbReference type="EMBL" id="JBHSQK010000046">
    <property type="protein sequence ID" value="MFC5950368.1"/>
    <property type="molecule type" value="Genomic_DNA"/>
</dbReference>
<feature type="domain" description="Pyruvate flavodoxin/ferredoxin oxidoreductase pyrimidine binding" evidence="4">
    <location>
        <begin position="269"/>
        <end position="486"/>
    </location>
</feature>
<dbReference type="Gene3D" id="3.40.50.920">
    <property type="match status" value="1"/>
</dbReference>
<feature type="compositionally biased region" description="Low complexity" evidence="2">
    <location>
        <begin position="631"/>
        <end position="644"/>
    </location>
</feature>
<dbReference type="InterPro" id="IPR050722">
    <property type="entry name" value="Pyruvate:ferred/Flavod_OxRd"/>
</dbReference>
<dbReference type="Pfam" id="PF01855">
    <property type="entry name" value="POR_N"/>
    <property type="match status" value="1"/>
</dbReference>
<evidence type="ECO:0000256" key="1">
    <source>
        <dbReference type="ARBA" id="ARBA00023002"/>
    </source>
</evidence>
<organism evidence="5 6">
    <name type="scientific">Pseudonocardia lutea</name>
    <dbReference type="NCBI Taxonomy" id="2172015"/>
    <lineage>
        <taxon>Bacteria</taxon>
        <taxon>Bacillati</taxon>
        <taxon>Actinomycetota</taxon>
        <taxon>Actinomycetes</taxon>
        <taxon>Pseudonocardiales</taxon>
        <taxon>Pseudonocardiaceae</taxon>
        <taxon>Pseudonocardia</taxon>
    </lineage>
</organism>
<name>A0ABW1IBK8_9PSEU</name>
<dbReference type="InterPro" id="IPR009014">
    <property type="entry name" value="Transketo_C/PFOR_II"/>
</dbReference>
<keyword evidence="1" id="KW-0560">Oxidoreductase</keyword>
<dbReference type="InterPro" id="IPR002869">
    <property type="entry name" value="Pyrv_flavodox_OxRed_cen"/>
</dbReference>
<reference evidence="6" key="1">
    <citation type="journal article" date="2019" name="Int. J. Syst. Evol. Microbiol.">
        <title>The Global Catalogue of Microorganisms (GCM) 10K type strain sequencing project: providing services to taxonomists for standard genome sequencing and annotation.</title>
        <authorList>
            <consortium name="The Broad Institute Genomics Platform"/>
            <consortium name="The Broad Institute Genome Sequencing Center for Infectious Disease"/>
            <person name="Wu L."/>
            <person name="Ma J."/>
        </authorList>
    </citation>
    <scope>NUCLEOTIDE SEQUENCE [LARGE SCALE GENOMIC DNA]</scope>
    <source>
        <strain evidence="6">CGMCC 4.7397</strain>
    </source>
</reference>
<dbReference type="InterPro" id="IPR019752">
    <property type="entry name" value="Pyrv/ketoisovalerate_OxRed_cat"/>
</dbReference>
<dbReference type="Pfam" id="PF01558">
    <property type="entry name" value="POR"/>
    <property type="match status" value="1"/>
</dbReference>
<dbReference type="InterPro" id="IPR022367">
    <property type="entry name" value="2-oxoacid/accept_OxRdtase_asu"/>
</dbReference>
<gene>
    <name evidence="5" type="ORF">ACFQH9_19045</name>
</gene>
<evidence type="ECO:0000259" key="4">
    <source>
        <dbReference type="Pfam" id="PF01855"/>
    </source>
</evidence>
<sequence>MTSNETAVTPAGGEHDVITKDRVVIRFAGDSGDGMQLTGDRFTSETATFGNDLSTLPNFPAEIRAPAGTLPGVSSFQLHFANYDILTPGDRPDVLVAMNPAALKANIGDLPHGGVLIVNTDEFTKRNLTKVGYESNPLEDDSLADFQVHEVAMATLTRGALEETGLSKKDAERAKNMFALGLLSWMYHRPHEGTERFLREKFARRPELAEANILAFRAGHAYGETTEAFAVTYEVAPAKLEPGTYRQITGNTAMAYGIVAAGRTTGLPVFLGSYPITPASDILHELSKHKAFGVTTFQAEDEIAGVGAALGASFGGSLGVTTTSGPGISLKSETIGLAVALELPLLVIDVQRGGPSTGLPTKTEQADLLQAMYGRNGEAPLPIIAPRSPGDCFHAAVEAAAIAVRYRTPVIVLSDGALANGSEPWKIPDADTLERVDPGFATEPNAPDGSGEFWPYLRDSETLARPWAIPGTPGLEHRVGGLEKADGRGSISYDPDNHDRMVRLRQAKIENIPVPDLTVEDPSGEADVLVVGWGSTYGPIVAGARRVRNLGHKIATAHLRHLNPLPANLGEVLASYRTVLVPEMNLGQLALLLRGKYLVDAKSYTKVSGLPFKAEELQDVFLDYLTGTHPNSTGTTSDTNSTNGSGNGAPLGVQA</sequence>
<evidence type="ECO:0000256" key="2">
    <source>
        <dbReference type="SAM" id="MobiDB-lite"/>
    </source>
</evidence>
<evidence type="ECO:0000313" key="5">
    <source>
        <dbReference type="EMBL" id="MFC5950368.1"/>
    </source>
</evidence>
<proteinExistence type="predicted"/>
<dbReference type="SUPFAM" id="SSF53323">
    <property type="entry name" value="Pyruvate-ferredoxin oxidoreductase, PFOR, domain III"/>
    <property type="match status" value="1"/>
</dbReference>
<dbReference type="Proteomes" id="UP001596119">
    <property type="component" value="Unassembled WGS sequence"/>
</dbReference>
<evidence type="ECO:0000259" key="3">
    <source>
        <dbReference type="Pfam" id="PF01558"/>
    </source>
</evidence>
<protein>
    <submittedName>
        <fullName evidence="5">2-oxoacid:acceptor oxidoreductase subunit alpha</fullName>
    </submittedName>
</protein>
<feature type="region of interest" description="Disordered" evidence="2">
    <location>
        <begin position="631"/>
        <end position="655"/>
    </location>
</feature>